<organism evidence="2 3">
    <name type="scientific">Candidatus Collierbacteria bacterium RIFOXYA2_FULL_46_10</name>
    <dbReference type="NCBI Taxonomy" id="1817726"/>
    <lineage>
        <taxon>Bacteria</taxon>
        <taxon>Candidatus Collieribacteriota</taxon>
    </lineage>
</organism>
<sequence>MKNKEILQINQIDPGNSGQIGQLADLYADVFAGPPWNEVTKCADTGSFYGSDTTVGSPCPDCQTPLLEAYPREETIRYILGELGKSNPIGLLAFVNNELAGFSWGYQTDVNSLAMSKWKTPKMQEAVKSLLVDYGVTDKLFYGSETGVDPKFQGKGLGKKLVTARLNRIISSNERYALVRTNVNSPMYGIINGSWIKGGMDGFTQILGPVADTKFWTGEWQQKNTYINMLDSENPERVLFLFDKKRYENIQKQPTPGQLMSAGW</sequence>
<evidence type="ECO:0000313" key="2">
    <source>
        <dbReference type="EMBL" id="OGD75484.1"/>
    </source>
</evidence>
<dbReference type="InterPro" id="IPR000182">
    <property type="entry name" value="GNAT_dom"/>
</dbReference>
<dbReference type="Gene3D" id="3.40.630.30">
    <property type="match status" value="1"/>
</dbReference>
<dbReference type="EMBL" id="MFAK01000003">
    <property type="protein sequence ID" value="OGD75484.1"/>
    <property type="molecule type" value="Genomic_DNA"/>
</dbReference>
<dbReference type="GO" id="GO:0016747">
    <property type="term" value="F:acyltransferase activity, transferring groups other than amino-acyl groups"/>
    <property type="evidence" value="ECO:0007669"/>
    <property type="project" value="InterPro"/>
</dbReference>
<dbReference type="Pfam" id="PF00583">
    <property type="entry name" value="Acetyltransf_1"/>
    <property type="match status" value="1"/>
</dbReference>
<evidence type="ECO:0000259" key="1">
    <source>
        <dbReference type="Pfam" id="PF00583"/>
    </source>
</evidence>
<feature type="domain" description="N-acetyltransferase" evidence="1">
    <location>
        <begin position="69"/>
        <end position="172"/>
    </location>
</feature>
<comment type="caution">
    <text evidence="2">The sequence shown here is derived from an EMBL/GenBank/DDBJ whole genome shotgun (WGS) entry which is preliminary data.</text>
</comment>
<dbReference type="CDD" id="cd04301">
    <property type="entry name" value="NAT_SF"/>
    <property type="match status" value="1"/>
</dbReference>
<evidence type="ECO:0000313" key="3">
    <source>
        <dbReference type="Proteomes" id="UP000176191"/>
    </source>
</evidence>
<protein>
    <recommendedName>
        <fullName evidence="1">N-acetyltransferase domain-containing protein</fullName>
    </recommendedName>
</protein>
<dbReference type="AlphaFoldDB" id="A0A1F5F7Z2"/>
<name>A0A1F5F7Z2_9BACT</name>
<accession>A0A1F5F7Z2</accession>
<dbReference type="Proteomes" id="UP000176191">
    <property type="component" value="Unassembled WGS sequence"/>
</dbReference>
<gene>
    <name evidence="2" type="ORF">A2228_01850</name>
</gene>
<reference evidence="2 3" key="1">
    <citation type="journal article" date="2016" name="Nat. Commun.">
        <title>Thousands of microbial genomes shed light on interconnected biogeochemical processes in an aquifer system.</title>
        <authorList>
            <person name="Anantharaman K."/>
            <person name="Brown C.T."/>
            <person name="Hug L.A."/>
            <person name="Sharon I."/>
            <person name="Castelle C.J."/>
            <person name="Probst A.J."/>
            <person name="Thomas B.C."/>
            <person name="Singh A."/>
            <person name="Wilkins M.J."/>
            <person name="Karaoz U."/>
            <person name="Brodie E.L."/>
            <person name="Williams K.H."/>
            <person name="Hubbard S.S."/>
            <person name="Banfield J.F."/>
        </authorList>
    </citation>
    <scope>NUCLEOTIDE SEQUENCE [LARGE SCALE GENOMIC DNA]</scope>
</reference>
<dbReference type="SUPFAM" id="SSF55729">
    <property type="entry name" value="Acyl-CoA N-acyltransferases (Nat)"/>
    <property type="match status" value="1"/>
</dbReference>
<proteinExistence type="predicted"/>
<dbReference type="InterPro" id="IPR016181">
    <property type="entry name" value="Acyl_CoA_acyltransferase"/>
</dbReference>